<evidence type="ECO:0000259" key="8">
    <source>
        <dbReference type="PROSITE" id="PS50850"/>
    </source>
</evidence>
<dbReference type="GO" id="GO:0016020">
    <property type="term" value="C:membrane"/>
    <property type="evidence" value="ECO:0007669"/>
    <property type="project" value="UniProtKB-SubCell"/>
</dbReference>
<gene>
    <name evidence="9" type="ORF">RDB_LOCUS70144</name>
</gene>
<keyword evidence="5 7" id="KW-0472">Membrane</keyword>
<comment type="caution">
    <text evidence="9">The sequence shown here is derived from an EMBL/GenBank/DDBJ whole genome shotgun (WGS) entry which is preliminary data.</text>
</comment>
<keyword evidence="3 7" id="KW-0812">Transmembrane</keyword>
<feature type="transmembrane region" description="Helical" evidence="7">
    <location>
        <begin position="288"/>
        <end position="311"/>
    </location>
</feature>
<dbReference type="AlphaFoldDB" id="A0A8H3GWK5"/>
<evidence type="ECO:0000256" key="1">
    <source>
        <dbReference type="ARBA" id="ARBA00004141"/>
    </source>
</evidence>
<dbReference type="Proteomes" id="UP000663850">
    <property type="component" value="Unassembled WGS sequence"/>
</dbReference>
<evidence type="ECO:0000313" key="10">
    <source>
        <dbReference type="Proteomes" id="UP000663850"/>
    </source>
</evidence>
<evidence type="ECO:0000256" key="3">
    <source>
        <dbReference type="ARBA" id="ARBA00022692"/>
    </source>
</evidence>
<accession>A0A8H3GWK5</accession>
<feature type="transmembrane region" description="Helical" evidence="7">
    <location>
        <begin position="199"/>
        <end position="219"/>
    </location>
</feature>
<dbReference type="EMBL" id="CAJMWZ010003645">
    <property type="protein sequence ID" value="CAE6477123.1"/>
    <property type="molecule type" value="Genomic_DNA"/>
</dbReference>
<keyword evidence="4 7" id="KW-1133">Transmembrane helix</keyword>
<dbReference type="PROSITE" id="PS50850">
    <property type="entry name" value="MFS"/>
    <property type="match status" value="1"/>
</dbReference>
<feature type="transmembrane region" description="Helical" evidence="7">
    <location>
        <begin position="456"/>
        <end position="477"/>
    </location>
</feature>
<feature type="transmembrane region" description="Helical" evidence="7">
    <location>
        <begin position="550"/>
        <end position="571"/>
    </location>
</feature>
<feature type="transmembrane region" description="Helical" evidence="7">
    <location>
        <begin position="261"/>
        <end position="281"/>
    </location>
</feature>
<feature type="compositionally biased region" description="Polar residues" evidence="6">
    <location>
        <begin position="46"/>
        <end position="56"/>
    </location>
</feature>
<keyword evidence="2" id="KW-0813">Transport</keyword>
<evidence type="ECO:0000256" key="7">
    <source>
        <dbReference type="SAM" id="Phobius"/>
    </source>
</evidence>
<evidence type="ECO:0000256" key="6">
    <source>
        <dbReference type="SAM" id="MobiDB-lite"/>
    </source>
</evidence>
<dbReference type="PANTHER" id="PTHR43791">
    <property type="entry name" value="PERMEASE-RELATED"/>
    <property type="match status" value="1"/>
</dbReference>
<dbReference type="InterPro" id="IPR011701">
    <property type="entry name" value="MFS"/>
</dbReference>
<dbReference type="InterPro" id="IPR036259">
    <property type="entry name" value="MFS_trans_sf"/>
</dbReference>
<evidence type="ECO:0000256" key="4">
    <source>
        <dbReference type="ARBA" id="ARBA00022989"/>
    </source>
</evidence>
<dbReference type="FunFam" id="1.20.1250.20:FF:000013">
    <property type="entry name" value="MFS general substrate transporter"/>
    <property type="match status" value="1"/>
</dbReference>
<dbReference type="GO" id="GO:0022857">
    <property type="term" value="F:transmembrane transporter activity"/>
    <property type="evidence" value="ECO:0007669"/>
    <property type="project" value="InterPro"/>
</dbReference>
<protein>
    <recommendedName>
        <fullName evidence="8">Major facilitator superfamily (MFS) profile domain-containing protein</fullName>
    </recommendedName>
</protein>
<feature type="transmembrane region" description="Helical" evidence="7">
    <location>
        <begin position="392"/>
        <end position="412"/>
    </location>
</feature>
<feature type="transmembrane region" description="Helical" evidence="7">
    <location>
        <begin position="432"/>
        <end position="449"/>
    </location>
</feature>
<evidence type="ECO:0000313" key="9">
    <source>
        <dbReference type="EMBL" id="CAE6477123.1"/>
    </source>
</evidence>
<dbReference type="Pfam" id="PF07690">
    <property type="entry name" value="MFS_1"/>
    <property type="match status" value="1"/>
</dbReference>
<feature type="region of interest" description="Disordered" evidence="6">
    <location>
        <begin position="109"/>
        <end position="144"/>
    </location>
</feature>
<dbReference type="FunFam" id="1.20.1250.20:FF:000057">
    <property type="entry name" value="MFS general substrate transporter"/>
    <property type="match status" value="1"/>
</dbReference>
<organism evidence="9 10">
    <name type="scientific">Rhizoctonia solani</name>
    <dbReference type="NCBI Taxonomy" id="456999"/>
    <lineage>
        <taxon>Eukaryota</taxon>
        <taxon>Fungi</taxon>
        <taxon>Dikarya</taxon>
        <taxon>Basidiomycota</taxon>
        <taxon>Agaricomycotina</taxon>
        <taxon>Agaricomycetes</taxon>
        <taxon>Cantharellales</taxon>
        <taxon>Ceratobasidiaceae</taxon>
        <taxon>Rhizoctonia</taxon>
    </lineage>
</organism>
<evidence type="ECO:0000256" key="5">
    <source>
        <dbReference type="ARBA" id="ARBA00023136"/>
    </source>
</evidence>
<dbReference type="SUPFAM" id="SSF103473">
    <property type="entry name" value="MFS general substrate transporter"/>
    <property type="match status" value="1"/>
</dbReference>
<feature type="domain" description="Major facilitator superfamily (MFS) profile" evidence="8">
    <location>
        <begin position="158"/>
        <end position="578"/>
    </location>
</feature>
<feature type="region of interest" description="Disordered" evidence="6">
    <location>
        <begin position="46"/>
        <end position="71"/>
    </location>
</feature>
<evidence type="ECO:0000256" key="2">
    <source>
        <dbReference type="ARBA" id="ARBA00022448"/>
    </source>
</evidence>
<dbReference type="Gene3D" id="1.20.1250.20">
    <property type="entry name" value="MFS general substrate transporter like domains"/>
    <property type="match status" value="1"/>
</dbReference>
<feature type="transmembrane region" description="Helical" evidence="7">
    <location>
        <begin position="515"/>
        <end position="538"/>
    </location>
</feature>
<dbReference type="PANTHER" id="PTHR43791:SF49">
    <property type="entry name" value="TRANSPORTER, PUTATIVE (AFU_ORTHOLOGUE AFUA_4G04250)-RELATED"/>
    <property type="match status" value="1"/>
</dbReference>
<proteinExistence type="predicted"/>
<dbReference type="InterPro" id="IPR020846">
    <property type="entry name" value="MFS_dom"/>
</dbReference>
<reference evidence="9" key="1">
    <citation type="submission" date="2021-01" db="EMBL/GenBank/DDBJ databases">
        <authorList>
            <person name="Kaushik A."/>
        </authorList>
    </citation>
    <scope>NUCLEOTIDE SEQUENCE</scope>
    <source>
        <strain evidence="9">Type strain: AG8-Rh-89/</strain>
    </source>
</reference>
<sequence length="587" mass="64629">MPPANEKRGVSSKQSYFLCNISNYPSLKASSVLLLASQALGYSNWRNRSSGDSPIQSRDPGSYQPRCFKNTNSPARSIETTVVTQVYKYSWPGAYTQGARQFRLRPRTPAMSFPQDSESKPSPLHLEVNEKSSSASDLVSQEEREADRKLRNKLDRRIVPSAAFIYLLCYLDRSNIGNAKLLNSESGNSLMQSLSLTNLQYTIALMVFLIAYISFEVPSNYCLKHFKPSRWIAFLMFSWGALTISLGGVKSYGALTAVRFLLGAFEAGLFPGLVYFFTFWYRPEERSLRVALVLASSTLGGAFGGAIAYGVGHMNMTSGLEAWRWLFILEGIPSVLSSLLVWFVFPDFPETAKWLTAEERDRVVSRLKGVASTHHSQVTWAEAKTTLLGWRVWVHAIAYITISVPFSSLSLFSPTIVAGLGYEGLHAQLFTVPPYACAYFTTLFLSWLADTNNQRSLVSACSMAVGAFAFLAQALLPENAFKARYGLLCVAASGSFGSIPPLLGWLSTNVRGAGAVGLAIAINISMGGTGQIIGVWIYKANEKPGYITGHMTNFAMLLFGSLVVCGLRFYYTRQNRGMGPGDLKWAL</sequence>
<feature type="transmembrane region" description="Helical" evidence="7">
    <location>
        <begin position="323"/>
        <end position="345"/>
    </location>
</feature>
<comment type="subcellular location">
    <subcellularLocation>
        <location evidence="1">Membrane</location>
        <topology evidence="1">Multi-pass membrane protein</topology>
    </subcellularLocation>
</comment>
<feature type="transmembrane region" description="Helical" evidence="7">
    <location>
        <begin position="483"/>
        <end position="503"/>
    </location>
</feature>
<feature type="transmembrane region" description="Helical" evidence="7">
    <location>
        <begin position="231"/>
        <end position="249"/>
    </location>
</feature>
<name>A0A8H3GWK5_9AGAM</name>